<dbReference type="GO" id="GO:0008888">
    <property type="term" value="F:glycerol dehydrogenase (NAD+) activity"/>
    <property type="evidence" value="ECO:0007669"/>
    <property type="project" value="UniProtKB-EC"/>
</dbReference>
<feature type="binding site" evidence="10">
    <location>
        <position position="37"/>
    </location>
    <ligand>
        <name>NAD(+)</name>
        <dbReference type="ChEBI" id="CHEBI:57540"/>
    </ligand>
</feature>
<keyword evidence="3 10" id="KW-0520">NAD</keyword>
<keyword evidence="1 8" id="KW-0479">Metal-binding</keyword>
<evidence type="ECO:0000256" key="8">
    <source>
        <dbReference type="PIRSR" id="PIRSR000112-1"/>
    </source>
</evidence>
<dbReference type="Gene3D" id="1.20.1090.10">
    <property type="entry name" value="Dehydroquinate synthase-like - alpha domain"/>
    <property type="match status" value="1"/>
</dbReference>
<evidence type="ECO:0000313" key="12">
    <source>
        <dbReference type="EMBL" id="OZI41008.1"/>
    </source>
</evidence>
<dbReference type="EC" id="1.1.1.6" evidence="5"/>
<evidence type="ECO:0000259" key="11">
    <source>
        <dbReference type="Pfam" id="PF00465"/>
    </source>
</evidence>
<dbReference type="InterPro" id="IPR001670">
    <property type="entry name" value="ADH_Fe/GldA"/>
</dbReference>
<comment type="cofactor">
    <cofactor evidence="8">
        <name>Zn(2+)</name>
        <dbReference type="ChEBI" id="CHEBI:29105"/>
    </cofactor>
    <text evidence="8">Binds 1 zinc ion per subunit.</text>
</comment>
<evidence type="ECO:0000256" key="1">
    <source>
        <dbReference type="ARBA" id="ARBA00022723"/>
    </source>
</evidence>
<feature type="binding site" evidence="8">
    <location>
        <position position="271"/>
    </location>
    <ligand>
        <name>glycerol</name>
        <dbReference type="ChEBI" id="CHEBI:17754"/>
    </ligand>
</feature>
<keyword evidence="8" id="KW-0862">Zinc</keyword>
<feature type="binding site" evidence="10">
    <location>
        <begin position="116"/>
        <end position="119"/>
    </location>
    <ligand>
        <name>NAD(+)</name>
        <dbReference type="ChEBI" id="CHEBI:57540"/>
    </ligand>
</feature>
<dbReference type="Gene3D" id="3.40.50.1970">
    <property type="match status" value="1"/>
</dbReference>
<evidence type="ECO:0000256" key="10">
    <source>
        <dbReference type="PIRSR" id="PIRSR000112-3"/>
    </source>
</evidence>
<reference evidence="12 13" key="1">
    <citation type="submission" date="2017-05" db="EMBL/GenBank/DDBJ databases">
        <title>Complete and WGS of Bordetella genogroups.</title>
        <authorList>
            <person name="Spilker T."/>
            <person name="LiPuma J."/>
        </authorList>
    </citation>
    <scope>NUCLEOTIDE SEQUENCE [LARGE SCALE GENOMIC DNA]</scope>
    <source>
        <strain evidence="12 13">AU17610</strain>
    </source>
</reference>
<feature type="binding site" evidence="8">
    <location>
        <position position="254"/>
    </location>
    <ligand>
        <name>glycerol</name>
        <dbReference type="ChEBI" id="CHEBI:17754"/>
    </ligand>
</feature>
<dbReference type="AlphaFoldDB" id="A0A261SUH2"/>
<evidence type="ECO:0000313" key="13">
    <source>
        <dbReference type="Proteomes" id="UP000217005"/>
    </source>
</evidence>
<feature type="binding site" evidence="10">
    <location>
        <begin position="94"/>
        <end position="98"/>
    </location>
    <ligand>
        <name>NAD(+)</name>
        <dbReference type="ChEBI" id="CHEBI:57540"/>
    </ligand>
</feature>
<name>A0A261SUH2_9BORD</name>
<dbReference type="PANTHER" id="PTHR43616:SF5">
    <property type="entry name" value="GLYCEROL DEHYDROGENASE 1"/>
    <property type="match status" value="1"/>
</dbReference>
<keyword evidence="2" id="KW-0560">Oxidoreductase</keyword>
<comment type="pathway">
    <text evidence="4">Polyol metabolism; glycerol fermentation; glycerone phosphate from glycerol (oxidative route): step 1/2.</text>
</comment>
<accession>A0A261SUH2</accession>
<proteinExistence type="predicted"/>
<evidence type="ECO:0000256" key="5">
    <source>
        <dbReference type="ARBA" id="ARBA00039147"/>
    </source>
</evidence>
<feature type="binding site" evidence="10">
    <location>
        <position position="125"/>
    </location>
    <ligand>
        <name>NAD(+)</name>
        <dbReference type="ChEBI" id="CHEBI:57540"/>
    </ligand>
</feature>
<dbReference type="Proteomes" id="UP000217005">
    <property type="component" value="Unassembled WGS sequence"/>
</dbReference>
<gene>
    <name evidence="12" type="ORF">CEG14_04485</name>
</gene>
<feature type="binding site" evidence="8">
    <location>
        <position position="171"/>
    </location>
    <ligand>
        <name>glycerol</name>
        <dbReference type="ChEBI" id="CHEBI:17754"/>
    </ligand>
</feature>
<dbReference type="Pfam" id="PF00465">
    <property type="entry name" value="Fe-ADH"/>
    <property type="match status" value="1"/>
</dbReference>
<dbReference type="SUPFAM" id="SSF56796">
    <property type="entry name" value="Dehydroquinate synthase-like"/>
    <property type="match status" value="1"/>
</dbReference>
<evidence type="ECO:0000256" key="2">
    <source>
        <dbReference type="ARBA" id="ARBA00023002"/>
    </source>
</evidence>
<evidence type="ECO:0000256" key="6">
    <source>
        <dbReference type="ARBA" id="ARBA00040132"/>
    </source>
</evidence>
<organism evidence="12 13">
    <name type="scientific">Bordetella genomosp. 1</name>
    <dbReference type="NCBI Taxonomy" id="1395607"/>
    <lineage>
        <taxon>Bacteria</taxon>
        <taxon>Pseudomonadati</taxon>
        <taxon>Pseudomonadota</taxon>
        <taxon>Betaproteobacteria</taxon>
        <taxon>Burkholderiales</taxon>
        <taxon>Alcaligenaceae</taxon>
        <taxon>Bordetella</taxon>
    </lineage>
</organism>
<protein>
    <recommendedName>
        <fullName evidence="6">Glycerol dehydrogenase</fullName>
        <ecNumber evidence="5">1.1.1.6</ecNumber>
    </recommendedName>
</protein>
<evidence type="ECO:0000256" key="3">
    <source>
        <dbReference type="ARBA" id="ARBA00023027"/>
    </source>
</evidence>
<dbReference type="RefSeq" id="WP_094825120.1">
    <property type="nucleotide sequence ID" value="NZ_NEVL01000001.1"/>
</dbReference>
<comment type="catalytic activity">
    <reaction evidence="7">
        <text>glycerol + NAD(+) = dihydroxyacetone + NADH + H(+)</text>
        <dbReference type="Rhea" id="RHEA:13769"/>
        <dbReference type="ChEBI" id="CHEBI:15378"/>
        <dbReference type="ChEBI" id="CHEBI:16016"/>
        <dbReference type="ChEBI" id="CHEBI:17754"/>
        <dbReference type="ChEBI" id="CHEBI:57540"/>
        <dbReference type="ChEBI" id="CHEBI:57945"/>
        <dbReference type="EC" id="1.1.1.6"/>
    </reaction>
</comment>
<dbReference type="EMBL" id="NEVL01000001">
    <property type="protein sequence ID" value="OZI41008.1"/>
    <property type="molecule type" value="Genomic_DNA"/>
</dbReference>
<evidence type="ECO:0000256" key="7">
    <source>
        <dbReference type="ARBA" id="ARBA00049006"/>
    </source>
</evidence>
<evidence type="ECO:0000256" key="9">
    <source>
        <dbReference type="PIRSR" id="PIRSR000112-2"/>
    </source>
</evidence>
<comment type="caution">
    <text evidence="12">The sequence shown here is derived from an EMBL/GenBank/DDBJ whole genome shotgun (WGS) entry which is preliminary data.</text>
</comment>
<feature type="domain" description="Alcohol dehydrogenase iron-type/glycerol dehydrogenase GldA" evidence="11">
    <location>
        <begin position="8"/>
        <end position="154"/>
    </location>
</feature>
<dbReference type="InterPro" id="IPR016205">
    <property type="entry name" value="Glycerol_DH"/>
</dbReference>
<evidence type="ECO:0000256" key="4">
    <source>
        <dbReference type="ARBA" id="ARBA00037918"/>
    </source>
</evidence>
<sequence length="357" mass="37110">MLKVFGAPSRYYQGPGAIDELGRAAALFGRSAALVIDGYVHGVLGERLVQLCADHGVSLHPLVLEGDLTPAVVAQLRGRAESLGADMVIAVGGGKSLDAGKAVARHLHRHLVTVPTVASNDAPTSKNYVLYDAHHNLLAVEHMLFNPTLVIVDTALVATAPPVFFRAGLGDAISKKFEAAQCAANGGLNMYDAAPTATAQLIADGCADVLLADGEAALAAAGSGQPTPAFERAVEAMILMSGLGFESGGLSIAHALTRGLSKIGGVEKALHGMQVALGLLVQLDLEARDEGVHAQLQDWYGRVGLPRTLRELGATRIDDAEIALCAELSLKARHADNFPRKLSVAELAGALRRHAGA</sequence>
<dbReference type="OrthoDB" id="5198708at2"/>
<dbReference type="PIRSF" id="PIRSF000112">
    <property type="entry name" value="Glycerol_dehydrogenase"/>
    <property type="match status" value="1"/>
</dbReference>
<dbReference type="PANTHER" id="PTHR43616">
    <property type="entry name" value="GLYCEROL DEHYDROGENASE"/>
    <property type="match status" value="1"/>
</dbReference>
<feature type="binding site" evidence="9">
    <location>
        <position position="121"/>
    </location>
    <ligand>
        <name>glycerol</name>
        <dbReference type="ChEBI" id="CHEBI:17754"/>
    </ligand>
</feature>
<dbReference type="GO" id="GO:0046872">
    <property type="term" value="F:metal ion binding"/>
    <property type="evidence" value="ECO:0007669"/>
    <property type="project" value="UniProtKB-KW"/>
</dbReference>
<dbReference type="CDD" id="cd08170">
    <property type="entry name" value="GlyDH"/>
    <property type="match status" value="1"/>
</dbReference>
<feature type="binding site" evidence="10">
    <location>
        <position position="131"/>
    </location>
    <ligand>
        <name>NAD(+)</name>
        <dbReference type="ChEBI" id="CHEBI:57540"/>
    </ligand>
</feature>